<dbReference type="Pfam" id="PF22622">
    <property type="entry name" value="MFE-2_hydrat-2_N"/>
    <property type="match status" value="1"/>
</dbReference>
<feature type="compositionally biased region" description="Acidic residues" evidence="1">
    <location>
        <begin position="803"/>
        <end position="813"/>
    </location>
</feature>
<evidence type="ECO:0000259" key="2">
    <source>
        <dbReference type="Pfam" id="PF00582"/>
    </source>
</evidence>
<dbReference type="Gene3D" id="3.40.50.620">
    <property type="entry name" value="HUPs"/>
    <property type="match status" value="1"/>
</dbReference>
<evidence type="ECO:0000313" key="5">
    <source>
        <dbReference type="EMBL" id="RMZ21673.1"/>
    </source>
</evidence>
<evidence type="ECO:0000259" key="3">
    <source>
        <dbReference type="Pfam" id="PF01575"/>
    </source>
</evidence>
<evidence type="ECO:0000313" key="6">
    <source>
        <dbReference type="Proteomes" id="UP000281677"/>
    </source>
</evidence>
<feature type="region of interest" description="Disordered" evidence="1">
    <location>
        <begin position="669"/>
        <end position="713"/>
    </location>
</feature>
<feature type="compositionally biased region" description="Basic and acidic residues" evidence="1">
    <location>
        <begin position="847"/>
        <end position="859"/>
    </location>
</feature>
<evidence type="ECO:0008006" key="7">
    <source>
        <dbReference type="Google" id="ProtNLM"/>
    </source>
</evidence>
<sequence length="898" mass="99102">MSGPGAGHEYAPYPVSWYKRDVLLFANSIGCTVDELHFLYELHPKFSVFPTYPIILPFKKNSPEVIDFYAAQNSQQGSIPGVPKLDSKRVVDGERHIIFFKPLPTSSEGRDFEIRSKVLGVYDKGKPGTVMETQLDLVDKKTGELYTRAVGSAFFVGQGNWGGPKGPKTQNFPPPEGKKPDAEYVHPISPESAHLYRLNGDYNPLHATPEPGQAMGFGGAIMHGLYSWNTTCHALLKLLGNSDPANIKEYAARFASPVKPGDTLVTQIWRTGNKDAEGWEDIRTERGGRGEEAGTANAKWGLHNAITRRAQEDDLPTGTTASSSPVGLLFVIADEHDLVGRRSKWTITCETKRRLLASHIEHRTTAARLRTIRTDMASTPSPRSTPAPPEESSPRSSARNILPDRSVPNQPLENKAPSSGGSFVPAWRRPTIQVEGEDSRRPSVQFVPQVKTSSGLTSRSSSAKPPPTRKISNPTESARGRRLSSPPPPAKFRPSVGFDTFSNPSASDFSLTLNRKHRDYEYTKRSRTFLCGTDTNEYSDTALEWLIDELVDDGDEVVCLRVVEKDSREAIKWAGGQGEKGYRREAERFIEAIERKNTDDRAISLVLEFSIGKVHDTIQQMIRIYEPAILVVGTRGRSLTGYQGLLSSGSVSKYCLQYSPVPVIVVRPSSKREAKKRKRLQDPDRQGYRDILDKSEDAPRGRGGHLLDQKNRQSVMGSDLGLLGELGKGDPDEEARKVAEAIGYRPENRGRSMNREAGSRGSSRNRAVSNASARSQEDVTSPRGDERLLKSPTLGTLDSPMGSDDEDEGDGDEDANRLQESVRPEDEAAMLAYQRAQDLMQDEQEEAEKRAQREKERSASRGAGSRRGRRRGNTNDDDDEGGGAAVLGLLAQLDRGIK</sequence>
<feature type="region of interest" description="Disordered" evidence="1">
    <location>
        <begin position="741"/>
        <end position="885"/>
    </location>
</feature>
<dbReference type="InterPro" id="IPR006016">
    <property type="entry name" value="UspA"/>
</dbReference>
<dbReference type="OrthoDB" id="60204at2759"/>
<dbReference type="SUPFAM" id="SSF54637">
    <property type="entry name" value="Thioesterase/thiol ester dehydrase-isomerase"/>
    <property type="match status" value="2"/>
</dbReference>
<feature type="region of interest" description="Disordered" evidence="1">
    <location>
        <begin position="366"/>
        <end position="499"/>
    </location>
</feature>
<feature type="domain" description="Peroxisomal multifunctional enzyme type 2-like N-terminal" evidence="4">
    <location>
        <begin position="19"/>
        <end position="157"/>
    </location>
</feature>
<feature type="domain" description="UspA" evidence="2">
    <location>
        <begin position="527"/>
        <end position="667"/>
    </location>
</feature>
<name>A0A3M7I8F1_HORWE</name>
<protein>
    <recommendedName>
        <fullName evidence="7">MaoC-like domain-containing protein</fullName>
    </recommendedName>
</protein>
<dbReference type="InterPro" id="IPR054357">
    <property type="entry name" value="MFE-2_N"/>
</dbReference>
<feature type="domain" description="MaoC-like" evidence="3">
    <location>
        <begin position="175"/>
        <end position="277"/>
    </location>
</feature>
<feature type="compositionally biased region" description="Basic and acidic residues" evidence="1">
    <location>
        <begin position="814"/>
        <end position="826"/>
    </location>
</feature>
<dbReference type="PANTHER" id="PTHR47815">
    <property type="entry name" value="UNIVERSAL STRESS PROTEIN A FAMILY PROTEIN C25B2.10"/>
    <property type="match status" value="1"/>
</dbReference>
<dbReference type="CDD" id="cd23659">
    <property type="entry name" value="USP_At3g01520-like"/>
    <property type="match status" value="1"/>
</dbReference>
<feature type="compositionally biased region" description="Basic and acidic residues" evidence="1">
    <location>
        <begin position="746"/>
        <end position="758"/>
    </location>
</feature>
<accession>A0A3M7I8F1</accession>
<comment type="caution">
    <text evidence="5">The sequence shown here is derived from an EMBL/GenBank/DDBJ whole genome shotgun (WGS) entry which is preliminary data.</text>
</comment>
<feature type="compositionally biased region" description="Basic and acidic residues" evidence="1">
    <location>
        <begin position="680"/>
        <end position="711"/>
    </location>
</feature>
<dbReference type="CDD" id="cd03448">
    <property type="entry name" value="HDE_HSD"/>
    <property type="match status" value="1"/>
</dbReference>
<dbReference type="PANTHER" id="PTHR47815:SF1">
    <property type="entry name" value="UNIVERSAL STRESS PROTEIN A FAMILY PROTEIN C25B2.10"/>
    <property type="match status" value="1"/>
</dbReference>
<reference evidence="5 6" key="1">
    <citation type="journal article" date="2018" name="BMC Genomics">
        <title>Genomic evidence for intraspecific hybridization in a clonal and extremely halotolerant yeast.</title>
        <authorList>
            <person name="Gostincar C."/>
            <person name="Stajich J.E."/>
            <person name="Zupancic J."/>
            <person name="Zalar P."/>
            <person name="Gunde-Cimerman N."/>
        </authorList>
    </citation>
    <scope>NUCLEOTIDE SEQUENCE [LARGE SCALE GENOMIC DNA]</scope>
    <source>
        <strain evidence="5 6">EXF-120</strain>
    </source>
</reference>
<gene>
    <name evidence="5" type="ORF">D0859_14314</name>
</gene>
<dbReference type="Gene3D" id="3.10.129.10">
    <property type="entry name" value="Hotdog Thioesterase"/>
    <property type="match status" value="1"/>
</dbReference>
<dbReference type="EMBL" id="QWIT01000643">
    <property type="protein sequence ID" value="RMZ21673.1"/>
    <property type="molecule type" value="Genomic_DNA"/>
</dbReference>
<dbReference type="VEuPathDB" id="FungiDB:BTJ68_02070"/>
<dbReference type="SUPFAM" id="SSF52402">
    <property type="entry name" value="Adenine nucleotide alpha hydrolases-like"/>
    <property type="match status" value="1"/>
</dbReference>
<dbReference type="InterPro" id="IPR014729">
    <property type="entry name" value="Rossmann-like_a/b/a_fold"/>
</dbReference>
<dbReference type="Pfam" id="PF01575">
    <property type="entry name" value="MaoC_dehydratas"/>
    <property type="match status" value="1"/>
</dbReference>
<organism evidence="5 6">
    <name type="scientific">Hortaea werneckii</name>
    <name type="common">Black yeast</name>
    <name type="synonym">Cladosporium werneckii</name>
    <dbReference type="NCBI Taxonomy" id="91943"/>
    <lineage>
        <taxon>Eukaryota</taxon>
        <taxon>Fungi</taxon>
        <taxon>Dikarya</taxon>
        <taxon>Ascomycota</taxon>
        <taxon>Pezizomycotina</taxon>
        <taxon>Dothideomycetes</taxon>
        <taxon>Dothideomycetidae</taxon>
        <taxon>Mycosphaerellales</taxon>
        <taxon>Teratosphaeriaceae</taxon>
        <taxon>Hortaea</taxon>
    </lineage>
</organism>
<dbReference type="Proteomes" id="UP000281677">
    <property type="component" value="Unassembled WGS sequence"/>
</dbReference>
<feature type="compositionally biased region" description="Low complexity" evidence="1">
    <location>
        <begin position="759"/>
        <end position="774"/>
    </location>
</feature>
<dbReference type="AlphaFoldDB" id="A0A3M7I8F1"/>
<evidence type="ECO:0000259" key="4">
    <source>
        <dbReference type="Pfam" id="PF22622"/>
    </source>
</evidence>
<evidence type="ECO:0000256" key="1">
    <source>
        <dbReference type="SAM" id="MobiDB-lite"/>
    </source>
</evidence>
<feature type="compositionally biased region" description="Low complexity" evidence="1">
    <location>
        <begin position="453"/>
        <end position="462"/>
    </location>
</feature>
<feature type="compositionally biased region" description="Polar residues" evidence="1">
    <location>
        <begin position="407"/>
        <end position="421"/>
    </location>
</feature>
<dbReference type="InterPro" id="IPR002539">
    <property type="entry name" value="MaoC-like_dom"/>
</dbReference>
<dbReference type="Pfam" id="PF00582">
    <property type="entry name" value="Usp"/>
    <property type="match status" value="1"/>
</dbReference>
<proteinExistence type="predicted"/>
<dbReference type="InterPro" id="IPR029069">
    <property type="entry name" value="HotDog_dom_sf"/>
</dbReference>